<evidence type="ECO:0000256" key="3">
    <source>
        <dbReference type="ARBA" id="ARBA00022679"/>
    </source>
</evidence>
<evidence type="ECO:0000256" key="9">
    <source>
        <dbReference type="SAM" id="MobiDB-lite"/>
    </source>
</evidence>
<comment type="catalytic activity">
    <reaction evidence="8">
        <text>L-seryl-[protein] + ATP = O-phospho-L-seryl-[protein] + ADP + H(+)</text>
        <dbReference type="Rhea" id="RHEA:17989"/>
        <dbReference type="Rhea" id="RHEA-COMP:9863"/>
        <dbReference type="Rhea" id="RHEA-COMP:11604"/>
        <dbReference type="ChEBI" id="CHEBI:15378"/>
        <dbReference type="ChEBI" id="CHEBI:29999"/>
        <dbReference type="ChEBI" id="CHEBI:30616"/>
        <dbReference type="ChEBI" id="CHEBI:83421"/>
        <dbReference type="ChEBI" id="CHEBI:456216"/>
        <dbReference type="EC" id="2.7.11.1"/>
    </reaction>
</comment>
<evidence type="ECO:0000256" key="8">
    <source>
        <dbReference type="ARBA" id="ARBA00048679"/>
    </source>
</evidence>
<keyword evidence="5 11" id="KW-0418">Kinase</keyword>
<evidence type="ECO:0000256" key="4">
    <source>
        <dbReference type="ARBA" id="ARBA00022741"/>
    </source>
</evidence>
<dbReference type="EC" id="2.7.11.1" evidence="1"/>
<comment type="caution">
    <text evidence="11">The sequence shown here is derived from an EMBL/GenBank/DDBJ whole genome shotgun (WGS) entry which is preliminary data.</text>
</comment>
<keyword evidence="4" id="KW-0547">Nucleotide-binding</keyword>
<dbReference type="STRING" id="46835.A0A504YIE7"/>
<evidence type="ECO:0000313" key="11">
    <source>
        <dbReference type="EMBL" id="TPP61014.1"/>
    </source>
</evidence>
<dbReference type="Gene3D" id="3.30.310.80">
    <property type="entry name" value="Kinase associated domain 1, KA1"/>
    <property type="match status" value="1"/>
</dbReference>
<dbReference type="Proteomes" id="UP000316759">
    <property type="component" value="Unassembled WGS sequence"/>
</dbReference>
<feature type="region of interest" description="Disordered" evidence="9">
    <location>
        <begin position="207"/>
        <end position="274"/>
    </location>
</feature>
<feature type="domain" description="KA1" evidence="10">
    <location>
        <begin position="328"/>
        <end position="377"/>
    </location>
</feature>
<protein>
    <recommendedName>
        <fullName evidence="1">non-specific serine/threonine protein kinase</fullName>
        <ecNumber evidence="1">2.7.11.1</ecNumber>
    </recommendedName>
</protein>
<dbReference type="AlphaFoldDB" id="A0A504YIE7"/>
<comment type="catalytic activity">
    <reaction evidence="7">
        <text>L-threonyl-[protein] + ATP = O-phospho-L-threonyl-[protein] + ADP + H(+)</text>
        <dbReference type="Rhea" id="RHEA:46608"/>
        <dbReference type="Rhea" id="RHEA-COMP:11060"/>
        <dbReference type="Rhea" id="RHEA-COMP:11605"/>
        <dbReference type="ChEBI" id="CHEBI:15378"/>
        <dbReference type="ChEBI" id="CHEBI:30013"/>
        <dbReference type="ChEBI" id="CHEBI:30616"/>
        <dbReference type="ChEBI" id="CHEBI:61977"/>
        <dbReference type="ChEBI" id="CHEBI:456216"/>
        <dbReference type="EC" id="2.7.11.1"/>
    </reaction>
</comment>
<dbReference type="GO" id="GO:0005524">
    <property type="term" value="F:ATP binding"/>
    <property type="evidence" value="ECO:0007669"/>
    <property type="project" value="UniProtKB-KW"/>
</dbReference>
<evidence type="ECO:0000256" key="7">
    <source>
        <dbReference type="ARBA" id="ARBA00047899"/>
    </source>
</evidence>
<evidence type="ECO:0000256" key="1">
    <source>
        <dbReference type="ARBA" id="ARBA00012513"/>
    </source>
</evidence>
<feature type="compositionally biased region" description="Polar residues" evidence="9">
    <location>
        <begin position="1"/>
        <end position="12"/>
    </location>
</feature>
<feature type="compositionally biased region" description="Low complexity" evidence="9">
    <location>
        <begin position="212"/>
        <end position="223"/>
    </location>
</feature>
<gene>
    <name evidence="11" type="ORF">FGIG_03832</name>
</gene>
<keyword evidence="12" id="KW-1185">Reference proteome</keyword>
<name>A0A504YIE7_FASGI</name>
<feature type="compositionally biased region" description="Polar residues" evidence="9">
    <location>
        <begin position="48"/>
        <end position="67"/>
    </location>
</feature>
<dbReference type="SUPFAM" id="SSF103243">
    <property type="entry name" value="KA1-like"/>
    <property type="match status" value="1"/>
</dbReference>
<evidence type="ECO:0000256" key="6">
    <source>
        <dbReference type="ARBA" id="ARBA00022840"/>
    </source>
</evidence>
<dbReference type="GO" id="GO:0004674">
    <property type="term" value="F:protein serine/threonine kinase activity"/>
    <property type="evidence" value="ECO:0007669"/>
    <property type="project" value="UniProtKB-KW"/>
</dbReference>
<sequence>MGTPNSSNTSGIGSAISPAPAVMPSSTRGPGGDGSVASNHSGYVPHGNVSTSRSGTGPSIHSTNASVSRRGANVAGVGAGGYLDYTPGNVVTGAGGAPVTTLPGAAAFSRLTPERRTIHSTKPPNIDYEANASNTGVSVASRCINMAGVNSITWTSPNQTPGATGFTFFRSLTAKIGRRGPVTGTVGGGPNLPGVAEDSNSAVLISADNDRSQTSQTSASGTTNYTPEEDHSSEAVTLNTGNPVDGITLGPSPGGSPISQSETRRRIYDDDEDDERCKPRSLRFTWSIRTTSHLPPMEIIREIERVLSENNCVYEQQNKFLVVCDYGNPSTDANVHWEMEVCRLPRLSMNAVRFKRISGTAVAHKNIAHRIADQMKL</sequence>
<dbReference type="FunFam" id="3.30.310.80:FF:000001">
    <property type="entry name" value="Non-specific serine/threonine protein kinase"/>
    <property type="match status" value="1"/>
</dbReference>
<evidence type="ECO:0000313" key="12">
    <source>
        <dbReference type="Proteomes" id="UP000316759"/>
    </source>
</evidence>
<dbReference type="EMBL" id="SUNJ01008711">
    <property type="protein sequence ID" value="TPP61014.1"/>
    <property type="molecule type" value="Genomic_DNA"/>
</dbReference>
<dbReference type="InterPro" id="IPR028375">
    <property type="entry name" value="KA1/Ssp2_C"/>
</dbReference>
<organism evidence="11 12">
    <name type="scientific">Fasciola gigantica</name>
    <name type="common">Giant liver fluke</name>
    <dbReference type="NCBI Taxonomy" id="46835"/>
    <lineage>
        <taxon>Eukaryota</taxon>
        <taxon>Metazoa</taxon>
        <taxon>Spiralia</taxon>
        <taxon>Lophotrochozoa</taxon>
        <taxon>Platyhelminthes</taxon>
        <taxon>Trematoda</taxon>
        <taxon>Digenea</taxon>
        <taxon>Plagiorchiida</taxon>
        <taxon>Echinostomata</taxon>
        <taxon>Echinostomatoidea</taxon>
        <taxon>Fasciolidae</taxon>
        <taxon>Fasciola</taxon>
    </lineage>
</organism>
<reference evidence="11 12" key="1">
    <citation type="submission" date="2019-04" db="EMBL/GenBank/DDBJ databases">
        <title>Annotation for the trematode Fasciola gigantica.</title>
        <authorList>
            <person name="Choi Y.-J."/>
        </authorList>
    </citation>
    <scope>NUCLEOTIDE SEQUENCE [LARGE SCALE GENOMIC DNA]</scope>
    <source>
        <strain evidence="11">Uganda_cow_1</strain>
    </source>
</reference>
<keyword evidence="2" id="KW-0723">Serine/threonine-protein kinase</keyword>
<evidence type="ECO:0000259" key="10">
    <source>
        <dbReference type="PROSITE" id="PS50032"/>
    </source>
</evidence>
<keyword evidence="3" id="KW-0808">Transferase</keyword>
<proteinExistence type="predicted"/>
<dbReference type="PROSITE" id="PS50032">
    <property type="entry name" value="KA1"/>
    <property type="match status" value="1"/>
</dbReference>
<keyword evidence="6" id="KW-0067">ATP-binding</keyword>
<dbReference type="InterPro" id="IPR001772">
    <property type="entry name" value="KA1_dom"/>
</dbReference>
<dbReference type="Pfam" id="PF02149">
    <property type="entry name" value="KA1"/>
    <property type="match status" value="1"/>
</dbReference>
<evidence type="ECO:0000256" key="2">
    <source>
        <dbReference type="ARBA" id="ARBA00022527"/>
    </source>
</evidence>
<feature type="region of interest" description="Disordered" evidence="9">
    <location>
        <begin position="1"/>
        <end position="67"/>
    </location>
</feature>
<accession>A0A504YIE7</accession>
<dbReference type="OrthoDB" id="504170at2759"/>
<evidence type="ECO:0000256" key="5">
    <source>
        <dbReference type="ARBA" id="ARBA00022777"/>
    </source>
</evidence>